<dbReference type="EMBL" id="BARV01030875">
    <property type="protein sequence ID" value="GAI32799.1"/>
    <property type="molecule type" value="Genomic_DNA"/>
</dbReference>
<sequence length="61" mass="6270">MKKKGQFIVGSDLGTTFSEIGRINGAGIPEIITGLDGKQKMASIVSYAGKKSVAGADAKLD</sequence>
<comment type="caution">
    <text evidence="1">The sequence shown here is derived from an EMBL/GenBank/DDBJ whole genome shotgun (WGS) entry which is preliminary data.</text>
</comment>
<dbReference type="InterPro" id="IPR043129">
    <property type="entry name" value="ATPase_NBD"/>
</dbReference>
<gene>
    <name evidence="1" type="ORF">S06H3_48962</name>
</gene>
<dbReference type="SUPFAM" id="SSF53067">
    <property type="entry name" value="Actin-like ATPase domain"/>
    <property type="match status" value="1"/>
</dbReference>
<protein>
    <submittedName>
        <fullName evidence="1">Uncharacterized protein</fullName>
    </submittedName>
</protein>
<name>X1PPJ1_9ZZZZ</name>
<proteinExistence type="predicted"/>
<accession>X1PPJ1</accession>
<reference evidence="1" key="1">
    <citation type="journal article" date="2014" name="Front. Microbiol.">
        <title>High frequency of phylogenetically diverse reductive dehalogenase-homologous genes in deep subseafloor sedimentary metagenomes.</title>
        <authorList>
            <person name="Kawai M."/>
            <person name="Futagami T."/>
            <person name="Toyoda A."/>
            <person name="Takaki Y."/>
            <person name="Nishi S."/>
            <person name="Hori S."/>
            <person name="Arai W."/>
            <person name="Tsubouchi T."/>
            <person name="Morono Y."/>
            <person name="Uchiyama I."/>
            <person name="Ito T."/>
            <person name="Fujiyama A."/>
            <person name="Inagaki F."/>
            <person name="Takami H."/>
        </authorList>
    </citation>
    <scope>NUCLEOTIDE SEQUENCE</scope>
    <source>
        <strain evidence="1">Expedition CK06-06</strain>
    </source>
</reference>
<evidence type="ECO:0000313" key="1">
    <source>
        <dbReference type="EMBL" id="GAI32799.1"/>
    </source>
</evidence>
<dbReference type="Gene3D" id="3.30.420.40">
    <property type="match status" value="1"/>
</dbReference>
<dbReference type="AlphaFoldDB" id="X1PPJ1"/>
<organism evidence="1">
    <name type="scientific">marine sediment metagenome</name>
    <dbReference type="NCBI Taxonomy" id="412755"/>
    <lineage>
        <taxon>unclassified sequences</taxon>
        <taxon>metagenomes</taxon>
        <taxon>ecological metagenomes</taxon>
    </lineage>
</organism>
<feature type="non-terminal residue" evidence="1">
    <location>
        <position position="61"/>
    </location>
</feature>